<dbReference type="InterPro" id="IPR003607">
    <property type="entry name" value="HD/PDEase_dom"/>
</dbReference>
<dbReference type="SUPFAM" id="SSF109604">
    <property type="entry name" value="HD-domain/PDEase-like"/>
    <property type="match status" value="1"/>
</dbReference>
<organism evidence="2 3">
    <name type="scientific">Thiovibrio frasassiensis</name>
    <dbReference type="NCBI Taxonomy" id="2984131"/>
    <lineage>
        <taxon>Bacteria</taxon>
        <taxon>Pseudomonadati</taxon>
        <taxon>Thermodesulfobacteriota</taxon>
        <taxon>Desulfobulbia</taxon>
        <taxon>Desulfobulbales</taxon>
        <taxon>Thiovibrionaceae</taxon>
        <taxon>Thiovibrio</taxon>
    </lineage>
</organism>
<feature type="domain" description="HD" evidence="1">
    <location>
        <begin position="99"/>
        <end position="225"/>
    </location>
</feature>
<reference evidence="2" key="2">
    <citation type="submission" date="2022-10" db="EMBL/GenBank/DDBJ databases">
        <authorList>
            <person name="Aronson H.S."/>
        </authorList>
    </citation>
    <scope>NUCLEOTIDE SEQUENCE</scope>
    <source>
        <strain evidence="2">RS19-109</strain>
    </source>
</reference>
<evidence type="ECO:0000313" key="3">
    <source>
        <dbReference type="Proteomes" id="UP001154240"/>
    </source>
</evidence>
<name>A0A9X4MGC0_9BACT</name>
<evidence type="ECO:0000259" key="1">
    <source>
        <dbReference type="Pfam" id="PF01966"/>
    </source>
</evidence>
<gene>
    <name evidence="2" type="ORF">OLX77_06600</name>
</gene>
<dbReference type="Pfam" id="PF01966">
    <property type="entry name" value="HD"/>
    <property type="match status" value="1"/>
</dbReference>
<keyword evidence="3" id="KW-1185">Reference proteome</keyword>
<evidence type="ECO:0000313" key="2">
    <source>
        <dbReference type="EMBL" id="MDG4475826.1"/>
    </source>
</evidence>
<dbReference type="CDD" id="cd00077">
    <property type="entry name" value="HDc"/>
    <property type="match status" value="1"/>
</dbReference>
<accession>A0A9X4MGC0</accession>
<dbReference type="InterPro" id="IPR006674">
    <property type="entry name" value="HD_domain"/>
</dbReference>
<protein>
    <submittedName>
        <fullName evidence="2">HD domain-containing protein</fullName>
    </submittedName>
</protein>
<comment type="caution">
    <text evidence="2">The sequence shown here is derived from an EMBL/GenBank/DDBJ whole genome shotgun (WGS) entry which is preliminary data.</text>
</comment>
<dbReference type="RefSeq" id="WP_307632800.1">
    <property type="nucleotide sequence ID" value="NZ_JAPHEH010000001.1"/>
</dbReference>
<dbReference type="EMBL" id="JAPHEH010000001">
    <property type="protein sequence ID" value="MDG4475826.1"/>
    <property type="molecule type" value="Genomic_DNA"/>
</dbReference>
<sequence>MQCPGQDSRYWDANAVFEATCPKCGNSVEFFKDDVSRKCGQCSTRMLNPKNDFGCASYCPYASQCLGSLPPELLAKKQELLKERVGVEMKRYFADDFRRIGHASRVARHAVEIAAKEECNPAVVEITAYLHDIGIKESERKYHSASPKHQHLEGPPVAREILLALDAPLPLIDEVCDIIGHHHLPRPEESMNFKVLYDADLITNLEEKQKDTPSPPAHLQKIIDRSFLTKAGATLAAKVLLKG</sequence>
<dbReference type="Proteomes" id="UP001154240">
    <property type="component" value="Unassembled WGS sequence"/>
</dbReference>
<reference evidence="2" key="1">
    <citation type="journal article" date="2022" name="bioRxiv">
        <title>Thiovibrio frasassiensisgen. nov., sp. nov., an autotrophic, elemental sulfur disproportionating bacterium isolated from sulfidic karst sediment, and proposal of Thiovibrionaceae fam. nov.</title>
        <authorList>
            <person name="Aronson H."/>
            <person name="Thomas C."/>
            <person name="Bhattacharyya M."/>
            <person name="Eckstein S."/>
            <person name="Jensen S."/>
            <person name="Barco R."/>
            <person name="Macalady J."/>
            <person name="Amend J."/>
        </authorList>
    </citation>
    <scope>NUCLEOTIDE SEQUENCE</scope>
    <source>
        <strain evidence="2">RS19-109</strain>
    </source>
</reference>
<dbReference type="AlphaFoldDB" id="A0A9X4MGC0"/>
<dbReference type="Gene3D" id="1.10.3210.10">
    <property type="entry name" value="Hypothetical protein af1432"/>
    <property type="match status" value="1"/>
</dbReference>
<proteinExistence type="predicted"/>